<dbReference type="RefSeq" id="WP_141657135.1">
    <property type="nucleotide sequence ID" value="NZ_FAUH01000024.1"/>
</dbReference>
<evidence type="ECO:0000313" key="2">
    <source>
        <dbReference type="Proteomes" id="UP000182498"/>
    </source>
</evidence>
<dbReference type="Gene3D" id="3.40.50.300">
    <property type="entry name" value="P-loop containing nucleotide triphosphate hydrolases"/>
    <property type="match status" value="1"/>
</dbReference>
<dbReference type="OrthoDB" id="2531964at2"/>
<evidence type="ECO:0000313" key="1">
    <source>
        <dbReference type="EMBL" id="CUU67411.1"/>
    </source>
</evidence>
<reference evidence="2" key="1">
    <citation type="submission" date="2015-11" db="EMBL/GenBank/DDBJ databases">
        <authorList>
            <person name="Dugat-Bony E."/>
        </authorList>
    </citation>
    <scope>NUCLEOTIDE SEQUENCE [LARGE SCALE GENOMIC DNA]</scope>
    <source>
        <strain evidence="2">Mu292</strain>
    </source>
</reference>
<dbReference type="InterPro" id="IPR027417">
    <property type="entry name" value="P-loop_NTPase"/>
</dbReference>
<gene>
    <name evidence="1" type="ORF">CVAR292_02773</name>
</gene>
<protein>
    <submittedName>
        <fullName evidence="1">Uncharacterized protein</fullName>
    </submittedName>
</protein>
<name>A0A0X2NRS5_9CORY</name>
<dbReference type="EMBL" id="FAUH01000024">
    <property type="protein sequence ID" value="CUU67411.1"/>
    <property type="molecule type" value="Genomic_DNA"/>
</dbReference>
<dbReference type="Proteomes" id="UP000182498">
    <property type="component" value="Unassembled WGS sequence"/>
</dbReference>
<accession>A0A0X2NRS5</accession>
<sequence length="450" mass="49904">METIRTADVFSPGLDPKYTYNPRDDFSLEDKLETAIDDGGAIVSVTGPTKTGKTVLLKRVIDDPAWLDGGSIGSIEDFWSNLADVLGMTLDSSVEQSKTANHEASAGVNFEFVSADAGGGQGYSASYTKTHVNSLPIAVKRFLNDNTRTIVIDDFHFIDNMVQKKIVRELKPMVFDGQRVVVASITHHWNDVTEAVEDMGARIFVVEIPKWTDEELDNIAVQGFPYLNVEAPSRESVANLVKMSYGSPHIMQHLCRGYVRTINGVKKTEPALKTLHDPTSWEEFFSGSSIDDSEKWFDKLISGPKVKGTPRKTRKIRGGTTTDIYGLTLMAISETGPKLSITLSDIMEEVKALGGVGQNTTLPSAQEVARVLRQMTKIAMMRSDGEVPDEETLDKEIEEDDEFSGFSGMEPVVEFREDENFSIMTIADPFFAYYLRWGKKARVQREGSKG</sequence>
<proteinExistence type="predicted"/>
<organism evidence="1 2">
    <name type="scientific">Corynebacterium variabile</name>
    <dbReference type="NCBI Taxonomy" id="1727"/>
    <lineage>
        <taxon>Bacteria</taxon>
        <taxon>Bacillati</taxon>
        <taxon>Actinomycetota</taxon>
        <taxon>Actinomycetes</taxon>
        <taxon>Mycobacteriales</taxon>
        <taxon>Corynebacteriaceae</taxon>
        <taxon>Corynebacterium</taxon>
    </lineage>
</organism>
<dbReference type="SUPFAM" id="SSF52540">
    <property type="entry name" value="P-loop containing nucleoside triphosphate hydrolases"/>
    <property type="match status" value="1"/>
</dbReference>
<keyword evidence="2" id="KW-1185">Reference proteome</keyword>
<dbReference type="AlphaFoldDB" id="A0A0X2NRS5"/>